<dbReference type="RefSeq" id="WP_302108826.1">
    <property type="nucleotide sequence ID" value="NZ_JAUKTR010000001.1"/>
</dbReference>
<keyword evidence="1" id="KW-0694">RNA-binding</keyword>
<dbReference type="InterPro" id="IPR007473">
    <property type="entry name" value="RlmJ"/>
</dbReference>
<evidence type="ECO:0000256" key="1">
    <source>
        <dbReference type="HAMAP-Rule" id="MF_00934"/>
    </source>
</evidence>
<comment type="caution">
    <text evidence="2">The sequence shown here is derived from an EMBL/GenBank/DDBJ whole genome shotgun (WGS) entry which is preliminary data.</text>
</comment>
<dbReference type="PANTHER" id="PTHR37426">
    <property type="entry name" value="RIBOSOMAL RNA LARGE SUBUNIT METHYLTRANSFERASE J"/>
    <property type="match status" value="1"/>
</dbReference>
<organism evidence="2 3">
    <name type="scientific">Peiella sedimenti</name>
    <dbReference type="NCBI Taxonomy" id="3061083"/>
    <lineage>
        <taxon>Bacteria</taxon>
        <taxon>Pseudomonadati</taxon>
        <taxon>Pseudomonadota</taxon>
        <taxon>Alphaproteobacteria</taxon>
        <taxon>Caulobacterales</taxon>
        <taxon>Caulobacteraceae</taxon>
        <taxon>Peiella</taxon>
    </lineage>
</organism>
<dbReference type="Proteomes" id="UP001169063">
    <property type="component" value="Unassembled WGS sequence"/>
</dbReference>
<protein>
    <recommendedName>
        <fullName evidence="1">Ribosomal RNA large subunit methyltransferase J</fullName>
        <ecNumber evidence="1">2.1.1.266</ecNumber>
    </recommendedName>
    <alternativeName>
        <fullName evidence="1">23S rRNA (adenine(2030)-N6)-methyltransferase</fullName>
    </alternativeName>
    <alternativeName>
        <fullName evidence="1">23S rRNA m6A2030 methyltransferase</fullName>
    </alternativeName>
</protein>
<comment type="subunit">
    <text evidence="1">Monomer.</text>
</comment>
<keyword evidence="1" id="KW-0949">S-adenosyl-L-methionine</keyword>
<keyword evidence="1" id="KW-0808">Transferase</keyword>
<dbReference type="Gene3D" id="3.40.50.150">
    <property type="entry name" value="Vaccinia Virus protein VP39"/>
    <property type="match status" value="1"/>
</dbReference>
<evidence type="ECO:0000313" key="3">
    <source>
        <dbReference type="Proteomes" id="UP001169063"/>
    </source>
</evidence>
<feature type="binding site" evidence="1">
    <location>
        <position position="116"/>
    </location>
    <ligand>
        <name>S-adenosyl-L-methionine</name>
        <dbReference type="ChEBI" id="CHEBI:59789"/>
    </ligand>
</feature>
<dbReference type="Pfam" id="PF04378">
    <property type="entry name" value="RsmJ"/>
    <property type="match status" value="1"/>
</dbReference>
<comment type="catalytic activity">
    <reaction evidence="1">
        <text>adenosine(2030) in 23S rRNA + S-adenosyl-L-methionine = N(6)-methyladenosine(2030) in 23S rRNA + S-adenosyl-L-homocysteine + H(+)</text>
        <dbReference type="Rhea" id="RHEA:43736"/>
        <dbReference type="Rhea" id="RHEA-COMP:10668"/>
        <dbReference type="Rhea" id="RHEA-COMP:10669"/>
        <dbReference type="ChEBI" id="CHEBI:15378"/>
        <dbReference type="ChEBI" id="CHEBI:57856"/>
        <dbReference type="ChEBI" id="CHEBI:59789"/>
        <dbReference type="ChEBI" id="CHEBI:74411"/>
        <dbReference type="ChEBI" id="CHEBI:74449"/>
        <dbReference type="EC" id="2.1.1.266"/>
    </reaction>
</comment>
<dbReference type="SUPFAM" id="SSF53335">
    <property type="entry name" value="S-adenosyl-L-methionine-dependent methyltransferases"/>
    <property type="match status" value="1"/>
</dbReference>
<dbReference type="EMBL" id="JAUKTR010000001">
    <property type="protein sequence ID" value="MDO1558413.1"/>
    <property type="molecule type" value="Genomic_DNA"/>
</dbReference>
<feature type="active site" description="Proton acceptor" evidence="1">
    <location>
        <position position="162"/>
    </location>
</feature>
<keyword evidence="1" id="KW-0698">rRNA processing</keyword>
<dbReference type="EC" id="2.1.1.266" evidence="1"/>
<feature type="site" description="Interaction with substrate rRNA" evidence="1">
    <location>
        <position position="3"/>
    </location>
</feature>
<comment type="similarity">
    <text evidence="1">Belongs to the RlmJ family.</text>
</comment>
<dbReference type="HAMAP" id="MF_00934">
    <property type="entry name" value="23SrRNA_methyltr_J"/>
    <property type="match status" value="1"/>
</dbReference>
<accession>A0ABT8SL95</accession>
<keyword evidence="3" id="KW-1185">Reference proteome</keyword>
<feature type="binding site" evidence="1">
    <location>
        <position position="18"/>
    </location>
    <ligand>
        <name>S-adenosyl-L-methionine</name>
        <dbReference type="ChEBI" id="CHEBI:59789"/>
    </ligand>
</feature>
<feature type="binding site" evidence="1">
    <location>
        <position position="98"/>
    </location>
    <ligand>
        <name>S-adenosyl-L-methionine</name>
        <dbReference type="ChEBI" id="CHEBI:59789"/>
    </ligand>
</feature>
<gene>
    <name evidence="1 2" type="primary">rlmJ</name>
    <name evidence="2" type="ORF">Q0812_03105</name>
</gene>
<sequence>MNYRHAYHAGNFADLVKHAVLLDLLARLQGAPAPLKVIDTHAGAGLYRLDDPRAVRSKEAEAGVTRLMAEGASDALISLAEAVRSFNEGETVAVYPGSPALIASRLRSQDGYLGLEMNPEVQPLLDEALKPWSRATSRLADGYETAPVEAAGTEGRAFILIDPPYERSDDYARAAACVAQVLKVRPQASLAIWTPLKDLETFDGFMRRLQAARVRALAVEARLKPLTDPMKMNGCAMVLINPPEGAPRQALRIAEAVVAALGGPAGMAKGWSV</sequence>
<name>A0ABT8SL95_9CAUL</name>
<dbReference type="InterPro" id="IPR029063">
    <property type="entry name" value="SAM-dependent_MTases_sf"/>
</dbReference>
<comment type="function">
    <text evidence="1">Specifically methylates the adenine in position 2030 of 23S rRNA.</text>
</comment>
<reference evidence="2" key="1">
    <citation type="submission" date="2023-07" db="EMBL/GenBank/DDBJ databases">
        <title>Brevundimonas soil sp. nov., isolated from the soil of chemical plant.</title>
        <authorList>
            <person name="Wu N."/>
        </authorList>
    </citation>
    <scope>NUCLEOTIDE SEQUENCE</scope>
    <source>
        <strain evidence="2">XZ-24</strain>
    </source>
</reference>
<evidence type="ECO:0000313" key="2">
    <source>
        <dbReference type="EMBL" id="MDO1558413.1"/>
    </source>
</evidence>
<proteinExistence type="inferred from homology"/>
<keyword evidence="1" id="KW-0489">Methyltransferase</keyword>
<feature type="binding site" evidence="1">
    <location>
        <position position="162"/>
    </location>
    <ligand>
        <name>S-adenosyl-L-methionine</name>
        <dbReference type="ChEBI" id="CHEBI:59789"/>
    </ligand>
</feature>
<dbReference type="PANTHER" id="PTHR37426:SF1">
    <property type="entry name" value="RIBOSOMAL RNA LARGE SUBUNIT METHYLTRANSFERASE J"/>
    <property type="match status" value="1"/>
</dbReference>
<feature type="binding site" evidence="1">
    <location>
        <position position="41"/>
    </location>
    <ligand>
        <name>S-adenosyl-L-methionine</name>
        <dbReference type="ChEBI" id="CHEBI:59789"/>
    </ligand>
</feature>
<feature type="binding site" evidence="1">
    <location>
        <begin position="141"/>
        <end position="142"/>
    </location>
    <ligand>
        <name>S-adenosyl-L-methionine</name>
        <dbReference type="ChEBI" id="CHEBI:59789"/>
    </ligand>
</feature>